<reference evidence="1" key="1">
    <citation type="submission" date="2019-08" db="EMBL/GenBank/DDBJ databases">
        <authorList>
            <person name="Kucharzyk K."/>
            <person name="Murdoch R.W."/>
            <person name="Higgins S."/>
            <person name="Loffler F."/>
        </authorList>
    </citation>
    <scope>NUCLEOTIDE SEQUENCE</scope>
</reference>
<gene>
    <name evidence="1" type="ORF">SDC9_175308</name>
</gene>
<sequence>MIKLITGELVPSKGEVKKTEFSYIYLDQQYSQLNKDSTVFELANEYNFNNLQEHEIKLRLNRLCFPKKHGVIIVRH</sequence>
<name>A0A645GV22_9ZZZZ</name>
<dbReference type="AlphaFoldDB" id="A0A645GV22"/>
<proteinExistence type="predicted"/>
<dbReference type="EMBL" id="VSSQ01077915">
    <property type="protein sequence ID" value="MPN27874.1"/>
    <property type="molecule type" value="Genomic_DNA"/>
</dbReference>
<organism evidence="1">
    <name type="scientific">bioreactor metagenome</name>
    <dbReference type="NCBI Taxonomy" id="1076179"/>
    <lineage>
        <taxon>unclassified sequences</taxon>
        <taxon>metagenomes</taxon>
        <taxon>ecological metagenomes</taxon>
    </lineage>
</organism>
<comment type="caution">
    <text evidence="1">The sequence shown here is derived from an EMBL/GenBank/DDBJ whole genome shotgun (WGS) entry which is preliminary data.</text>
</comment>
<accession>A0A645GV22</accession>
<evidence type="ECO:0000313" key="1">
    <source>
        <dbReference type="EMBL" id="MPN27874.1"/>
    </source>
</evidence>
<protein>
    <submittedName>
        <fullName evidence="1">Uncharacterized protein</fullName>
    </submittedName>
</protein>